<accession>A0A7W7VWM8</accession>
<evidence type="ECO:0000313" key="2">
    <source>
        <dbReference type="EMBL" id="MBB4924690.1"/>
    </source>
</evidence>
<dbReference type="AlphaFoldDB" id="A0A7W7VWM8"/>
<dbReference type="EMBL" id="JACHJV010000001">
    <property type="protein sequence ID" value="MBB4924690.1"/>
    <property type="molecule type" value="Genomic_DNA"/>
</dbReference>
<name>A0A7W7VWM8_KITKI</name>
<dbReference type="RefSeq" id="WP_184936602.1">
    <property type="nucleotide sequence ID" value="NZ_JACHJV010000001.1"/>
</dbReference>
<sequence length="168" mass="17071">MQRVVTTKRTVALAIAGLVVGTVGALSVPALADNAPAAHRVAPVQSLTLDFSGTNDEASVSQTTGSTFGGTARVKDTNGNVIGTAYDICAKDVINANSDTAFCTGSVRINGQGEISFSAVLPISDNAATPETGAFTGVVNGGTKNFEGITGEAKFQPRAQGVYDLNFS</sequence>
<evidence type="ECO:0008006" key="4">
    <source>
        <dbReference type="Google" id="ProtNLM"/>
    </source>
</evidence>
<evidence type="ECO:0000313" key="3">
    <source>
        <dbReference type="Proteomes" id="UP000540506"/>
    </source>
</evidence>
<protein>
    <recommendedName>
        <fullName evidence="4">DUF3224 domain-containing protein</fullName>
    </recommendedName>
</protein>
<keyword evidence="3" id="KW-1185">Reference proteome</keyword>
<organism evidence="2 3">
    <name type="scientific">Kitasatospora kifunensis</name>
    <name type="common">Streptomyces kifunensis</name>
    <dbReference type="NCBI Taxonomy" id="58351"/>
    <lineage>
        <taxon>Bacteria</taxon>
        <taxon>Bacillati</taxon>
        <taxon>Actinomycetota</taxon>
        <taxon>Actinomycetes</taxon>
        <taxon>Kitasatosporales</taxon>
        <taxon>Streptomycetaceae</taxon>
        <taxon>Kitasatospora</taxon>
    </lineage>
</organism>
<reference evidence="2 3" key="1">
    <citation type="submission" date="2020-08" db="EMBL/GenBank/DDBJ databases">
        <title>Sequencing the genomes of 1000 actinobacteria strains.</title>
        <authorList>
            <person name="Klenk H.-P."/>
        </authorList>
    </citation>
    <scope>NUCLEOTIDE SEQUENCE [LARGE SCALE GENOMIC DNA]</scope>
    <source>
        <strain evidence="2 3">DSM 41654</strain>
    </source>
</reference>
<dbReference type="Proteomes" id="UP000540506">
    <property type="component" value="Unassembled WGS sequence"/>
</dbReference>
<feature type="chain" id="PRO_5031213325" description="DUF3224 domain-containing protein" evidence="1">
    <location>
        <begin position="33"/>
        <end position="168"/>
    </location>
</feature>
<gene>
    <name evidence="2" type="ORF">FHR34_003683</name>
</gene>
<keyword evidence="1" id="KW-0732">Signal</keyword>
<feature type="signal peptide" evidence="1">
    <location>
        <begin position="1"/>
        <end position="32"/>
    </location>
</feature>
<evidence type="ECO:0000256" key="1">
    <source>
        <dbReference type="SAM" id="SignalP"/>
    </source>
</evidence>
<comment type="caution">
    <text evidence="2">The sequence shown here is derived from an EMBL/GenBank/DDBJ whole genome shotgun (WGS) entry which is preliminary data.</text>
</comment>
<proteinExistence type="predicted"/>